<dbReference type="EMBL" id="PCWA01000001">
    <property type="protein sequence ID" value="PIQ90029.1"/>
    <property type="molecule type" value="Genomic_DNA"/>
</dbReference>
<evidence type="ECO:0000313" key="5">
    <source>
        <dbReference type="EMBL" id="PIQ90029.1"/>
    </source>
</evidence>
<dbReference type="GO" id="GO:0016887">
    <property type="term" value="F:ATP hydrolysis activity"/>
    <property type="evidence" value="ECO:0007669"/>
    <property type="project" value="InterPro"/>
</dbReference>
<evidence type="ECO:0000256" key="1">
    <source>
        <dbReference type="ARBA" id="ARBA00022448"/>
    </source>
</evidence>
<reference evidence="5 6" key="1">
    <citation type="submission" date="2017-09" db="EMBL/GenBank/DDBJ databases">
        <title>Depth-based differentiation of microbial function through sediment-hosted aquifers and enrichment of novel symbionts in the deep terrestrial subsurface.</title>
        <authorList>
            <person name="Probst A.J."/>
            <person name="Ladd B."/>
            <person name="Jarett J.K."/>
            <person name="Geller-Mcgrath D.E."/>
            <person name="Sieber C.M."/>
            <person name="Emerson J.B."/>
            <person name="Anantharaman K."/>
            <person name="Thomas B.C."/>
            <person name="Malmstrom R."/>
            <person name="Stieglmeier M."/>
            <person name="Klingl A."/>
            <person name="Woyke T."/>
            <person name="Ryan C.M."/>
            <person name="Banfield J.F."/>
        </authorList>
    </citation>
    <scope>NUCLEOTIDE SEQUENCE [LARGE SCALE GENOMIC DNA]</scope>
    <source>
        <strain evidence="5">CG11_big_fil_rev_8_21_14_0_20_42_13</strain>
    </source>
</reference>
<proteinExistence type="predicted"/>
<gene>
    <name evidence="5" type="ORF">COV72_00010</name>
</gene>
<keyword evidence="1" id="KW-0813">Transport</keyword>
<evidence type="ECO:0000256" key="3">
    <source>
        <dbReference type="ARBA" id="ARBA00022840"/>
    </source>
</evidence>
<dbReference type="PROSITE" id="PS50893">
    <property type="entry name" value="ABC_TRANSPORTER_2"/>
    <property type="match status" value="1"/>
</dbReference>
<sequence length="263" mass="30097">MNAIEIRDLDKEFYDAEGFLRSFLHIFRKKTKKIVLNKINLEVKKNELFCIVGPNGAGKTTLIKILCTLILPTQGHASVNGYDVIKEEKKVRESIGLISSDERSFFWRLSGIENLKFFAALYNLPSSRISKEVTRVIEIAGIEEPDKEFQQYSAGARQRLGIARSLLKEPEILFMDEPTKSLDPLMTVSFRKFIKEELVVKHKKTVFFTTHQLNEAEIMADRLAILHKGETKAIGALAELKKGINQKEAVTIEDVFNYYIEKK</sequence>
<accession>A0A2H0M028</accession>
<dbReference type="PANTHER" id="PTHR42711:SF18">
    <property type="entry name" value="ABC TRANSPORTER, ATP-BINDING PROTEIN"/>
    <property type="match status" value="1"/>
</dbReference>
<dbReference type="InterPro" id="IPR003439">
    <property type="entry name" value="ABC_transporter-like_ATP-bd"/>
</dbReference>
<dbReference type="Proteomes" id="UP000229641">
    <property type="component" value="Unassembled WGS sequence"/>
</dbReference>
<keyword evidence="3 5" id="KW-0067">ATP-binding</keyword>
<dbReference type="InterPro" id="IPR050763">
    <property type="entry name" value="ABC_transporter_ATP-binding"/>
</dbReference>
<feature type="domain" description="ABC transporter" evidence="4">
    <location>
        <begin position="21"/>
        <end position="253"/>
    </location>
</feature>
<evidence type="ECO:0000313" key="6">
    <source>
        <dbReference type="Proteomes" id="UP000229641"/>
    </source>
</evidence>
<evidence type="ECO:0000256" key="2">
    <source>
        <dbReference type="ARBA" id="ARBA00022741"/>
    </source>
</evidence>
<protein>
    <submittedName>
        <fullName evidence="5">ABC transporter ATP-binding protein</fullName>
    </submittedName>
</protein>
<name>A0A2H0M028_9BACT</name>
<dbReference type="Pfam" id="PF00005">
    <property type="entry name" value="ABC_tran"/>
    <property type="match status" value="1"/>
</dbReference>
<dbReference type="GO" id="GO:0005524">
    <property type="term" value="F:ATP binding"/>
    <property type="evidence" value="ECO:0007669"/>
    <property type="project" value="UniProtKB-KW"/>
</dbReference>
<dbReference type="Gene3D" id="3.40.50.300">
    <property type="entry name" value="P-loop containing nucleotide triphosphate hydrolases"/>
    <property type="match status" value="1"/>
</dbReference>
<evidence type="ECO:0000259" key="4">
    <source>
        <dbReference type="PROSITE" id="PS50893"/>
    </source>
</evidence>
<dbReference type="InterPro" id="IPR003593">
    <property type="entry name" value="AAA+_ATPase"/>
</dbReference>
<organism evidence="5 6">
    <name type="scientific">Candidatus Ghiorseimicrobium undicola</name>
    <dbReference type="NCBI Taxonomy" id="1974746"/>
    <lineage>
        <taxon>Bacteria</taxon>
        <taxon>Pseudomonadati</taxon>
        <taxon>Candidatus Omnitrophota</taxon>
        <taxon>Candidatus Ghiorseimicrobium</taxon>
    </lineage>
</organism>
<dbReference type="SMART" id="SM00382">
    <property type="entry name" value="AAA"/>
    <property type="match status" value="1"/>
</dbReference>
<keyword evidence="2" id="KW-0547">Nucleotide-binding</keyword>
<comment type="caution">
    <text evidence="5">The sequence shown here is derived from an EMBL/GenBank/DDBJ whole genome shotgun (WGS) entry which is preliminary data.</text>
</comment>
<dbReference type="SUPFAM" id="SSF52540">
    <property type="entry name" value="P-loop containing nucleoside triphosphate hydrolases"/>
    <property type="match status" value="1"/>
</dbReference>
<dbReference type="PANTHER" id="PTHR42711">
    <property type="entry name" value="ABC TRANSPORTER ATP-BINDING PROTEIN"/>
    <property type="match status" value="1"/>
</dbReference>
<dbReference type="AlphaFoldDB" id="A0A2H0M028"/>
<dbReference type="InterPro" id="IPR027417">
    <property type="entry name" value="P-loop_NTPase"/>
</dbReference>